<dbReference type="EMBL" id="JACHVB010000035">
    <property type="protein sequence ID" value="MBC2594902.1"/>
    <property type="molecule type" value="Genomic_DNA"/>
</dbReference>
<comment type="caution">
    <text evidence="1">The sequence shown here is derived from an EMBL/GenBank/DDBJ whole genome shotgun (WGS) entry which is preliminary data.</text>
</comment>
<dbReference type="RefSeq" id="WP_185675869.1">
    <property type="nucleotide sequence ID" value="NZ_JACHVB010000035.1"/>
</dbReference>
<protein>
    <submittedName>
        <fullName evidence="1">Uncharacterized protein</fullName>
    </submittedName>
</protein>
<keyword evidence="2" id="KW-1185">Reference proteome</keyword>
<reference evidence="1 2" key="1">
    <citation type="submission" date="2020-07" db="EMBL/GenBank/DDBJ databases">
        <authorList>
            <person name="Feng X."/>
        </authorList>
    </citation>
    <scope>NUCLEOTIDE SEQUENCE [LARGE SCALE GENOMIC DNA]</scope>
    <source>
        <strain evidence="1 2">JCM31066</strain>
    </source>
</reference>
<name>A0A842HEP6_9BACT</name>
<proteinExistence type="predicted"/>
<evidence type="ECO:0000313" key="1">
    <source>
        <dbReference type="EMBL" id="MBC2594902.1"/>
    </source>
</evidence>
<dbReference type="AlphaFoldDB" id="A0A842HEP6"/>
<sequence>MSAGEDQMLAIEVRLSDVQMLANYMGCNYPPMELAIASRSHMLYRGTDMEAAFPPTCANNIINATKEALENPKPDLSAELAEALERLAVDSHHCAGVDWMGDDPSPWDNAVAVLDKWKEAQK</sequence>
<accession>A0A842HEP6</accession>
<organism evidence="1 2">
    <name type="scientific">Ruficoccus amylovorans</name>
    <dbReference type="NCBI Taxonomy" id="1804625"/>
    <lineage>
        <taxon>Bacteria</taxon>
        <taxon>Pseudomonadati</taxon>
        <taxon>Verrucomicrobiota</taxon>
        <taxon>Opitutia</taxon>
        <taxon>Puniceicoccales</taxon>
        <taxon>Cerasicoccaceae</taxon>
        <taxon>Ruficoccus</taxon>
    </lineage>
</organism>
<dbReference type="Proteomes" id="UP000546464">
    <property type="component" value="Unassembled WGS sequence"/>
</dbReference>
<gene>
    <name evidence="1" type="ORF">H5P28_11600</name>
</gene>
<evidence type="ECO:0000313" key="2">
    <source>
        <dbReference type="Proteomes" id="UP000546464"/>
    </source>
</evidence>